<organism evidence="7 8">
    <name type="scientific">Paenibacillus albus</name>
    <dbReference type="NCBI Taxonomy" id="2495582"/>
    <lineage>
        <taxon>Bacteria</taxon>
        <taxon>Bacillati</taxon>
        <taxon>Bacillota</taxon>
        <taxon>Bacilli</taxon>
        <taxon>Bacillales</taxon>
        <taxon>Paenibacillaceae</taxon>
        <taxon>Paenibacillus</taxon>
    </lineage>
</organism>
<evidence type="ECO:0000256" key="3">
    <source>
        <dbReference type="ARBA" id="ARBA00023027"/>
    </source>
</evidence>
<dbReference type="EMBL" id="CP034437">
    <property type="protein sequence ID" value="AZN41377.1"/>
    <property type="molecule type" value="Genomic_DNA"/>
</dbReference>
<evidence type="ECO:0000259" key="6">
    <source>
        <dbReference type="Pfam" id="PF02826"/>
    </source>
</evidence>
<comment type="similarity">
    <text evidence="1 4">Belongs to the D-isomer specific 2-hydroxyacid dehydrogenase family.</text>
</comment>
<evidence type="ECO:0000259" key="5">
    <source>
        <dbReference type="Pfam" id="PF00389"/>
    </source>
</evidence>
<dbReference type="InterPro" id="IPR006140">
    <property type="entry name" value="D-isomer_DH_NAD-bd"/>
</dbReference>
<dbReference type="KEGG" id="palb:EJC50_18140"/>
<dbReference type="RefSeq" id="WP_126017084.1">
    <property type="nucleotide sequence ID" value="NZ_CP034437.1"/>
</dbReference>
<dbReference type="PANTHER" id="PTHR43761:SF1">
    <property type="entry name" value="D-ISOMER SPECIFIC 2-HYDROXYACID DEHYDROGENASE CATALYTIC DOMAIN-CONTAINING PROTEIN-RELATED"/>
    <property type="match status" value="1"/>
</dbReference>
<dbReference type="InterPro" id="IPR006139">
    <property type="entry name" value="D-isomer_2_OHA_DH_cat_dom"/>
</dbReference>
<reference evidence="8" key="1">
    <citation type="submission" date="2018-12" db="EMBL/GenBank/DDBJ databases">
        <title>Genome sequence of Peanibacillus sp.</title>
        <authorList>
            <person name="Subramani G."/>
            <person name="Srinivasan S."/>
            <person name="Kim M.K."/>
        </authorList>
    </citation>
    <scope>NUCLEOTIDE SEQUENCE [LARGE SCALE GENOMIC DNA]</scope>
    <source>
        <strain evidence="8">18JY67-1</strain>
    </source>
</reference>
<dbReference type="InterPro" id="IPR043322">
    <property type="entry name" value="CtBP"/>
</dbReference>
<dbReference type="AlphaFoldDB" id="A0A3S9A6J5"/>
<dbReference type="PANTHER" id="PTHR43761">
    <property type="entry name" value="D-ISOMER SPECIFIC 2-HYDROXYACID DEHYDROGENASE FAMILY PROTEIN (AFU_ORTHOLOGUE AFUA_1G13630)"/>
    <property type="match status" value="1"/>
</dbReference>
<accession>A0A3S9A6J5</accession>
<keyword evidence="3" id="KW-0520">NAD</keyword>
<dbReference type="Pfam" id="PF02826">
    <property type="entry name" value="2-Hacid_dh_C"/>
    <property type="match status" value="1"/>
</dbReference>
<sequence>MTLRIAYLNVGFPETIIEDRAADQFNVQIEHFYGVDTSHLPEGIAEADAVIVTLEKFTDELMGKLPKMKVIGRMGVGTDSLDIEAATRRGIPIINVPDYCIEEVALQAVSLLLTAHRKIVPANKLVMDRRWGMDGIRPIHALSGLTLGLLGMGRIGSKVIEYMRSMVGSIAVFDPYLTEDKAPPGVKLVSLDELMAESDIISVHCPLTPATRYIVNRENLSKMKKKPIVINVSRGPIIHEADLLQALNEGTVSYAALDVLEQEPPDPNHPFIDHPNALITSHIAWYSEEAQVRMRELMIGRVVDYLHGSHVPTIVNPQAVLVRE</sequence>
<dbReference type="Pfam" id="PF00389">
    <property type="entry name" value="2-Hacid_dh"/>
    <property type="match status" value="1"/>
</dbReference>
<evidence type="ECO:0000313" key="8">
    <source>
        <dbReference type="Proteomes" id="UP000272528"/>
    </source>
</evidence>
<dbReference type="CDD" id="cd05299">
    <property type="entry name" value="CtBP_dh"/>
    <property type="match status" value="1"/>
</dbReference>
<dbReference type="SUPFAM" id="SSF51735">
    <property type="entry name" value="NAD(P)-binding Rossmann-fold domains"/>
    <property type="match status" value="1"/>
</dbReference>
<dbReference type="GO" id="GO:0051287">
    <property type="term" value="F:NAD binding"/>
    <property type="evidence" value="ECO:0007669"/>
    <property type="project" value="InterPro"/>
</dbReference>
<evidence type="ECO:0000256" key="4">
    <source>
        <dbReference type="RuleBase" id="RU003719"/>
    </source>
</evidence>
<evidence type="ECO:0000256" key="2">
    <source>
        <dbReference type="ARBA" id="ARBA00023002"/>
    </source>
</evidence>
<name>A0A3S9A6J5_9BACL</name>
<dbReference type="OrthoDB" id="9805416at2"/>
<dbReference type="InterPro" id="IPR036291">
    <property type="entry name" value="NAD(P)-bd_dom_sf"/>
</dbReference>
<dbReference type="Proteomes" id="UP000272528">
    <property type="component" value="Chromosome"/>
</dbReference>
<dbReference type="SUPFAM" id="SSF52283">
    <property type="entry name" value="Formate/glycerate dehydrogenase catalytic domain-like"/>
    <property type="match status" value="1"/>
</dbReference>
<dbReference type="GO" id="GO:0003714">
    <property type="term" value="F:transcription corepressor activity"/>
    <property type="evidence" value="ECO:0007669"/>
    <property type="project" value="InterPro"/>
</dbReference>
<protein>
    <submittedName>
        <fullName evidence="7">C-terminal binding protein</fullName>
    </submittedName>
</protein>
<feature type="domain" description="D-isomer specific 2-hydroxyacid dehydrogenase NAD-binding" evidence="6">
    <location>
        <begin position="110"/>
        <end position="284"/>
    </location>
</feature>
<dbReference type="Gene3D" id="3.40.50.720">
    <property type="entry name" value="NAD(P)-binding Rossmann-like Domain"/>
    <property type="match status" value="2"/>
</dbReference>
<dbReference type="GO" id="GO:0016616">
    <property type="term" value="F:oxidoreductase activity, acting on the CH-OH group of donors, NAD or NADP as acceptor"/>
    <property type="evidence" value="ECO:0007669"/>
    <property type="project" value="InterPro"/>
</dbReference>
<feature type="domain" description="D-isomer specific 2-hydroxyacid dehydrogenase catalytic" evidence="5">
    <location>
        <begin position="26"/>
        <end position="316"/>
    </location>
</feature>
<evidence type="ECO:0000313" key="7">
    <source>
        <dbReference type="EMBL" id="AZN41377.1"/>
    </source>
</evidence>
<dbReference type="InterPro" id="IPR050418">
    <property type="entry name" value="D-iso_2-hydroxyacid_DH_PdxB"/>
</dbReference>
<gene>
    <name evidence="7" type="ORF">EJC50_18140</name>
</gene>
<keyword evidence="2 4" id="KW-0560">Oxidoreductase</keyword>
<keyword evidence="8" id="KW-1185">Reference proteome</keyword>
<evidence type="ECO:0000256" key="1">
    <source>
        <dbReference type="ARBA" id="ARBA00005854"/>
    </source>
</evidence>
<proteinExistence type="inferred from homology"/>